<dbReference type="EMBL" id="MN740082">
    <property type="protein sequence ID" value="QHT87110.1"/>
    <property type="molecule type" value="Genomic_DNA"/>
</dbReference>
<reference evidence="1" key="1">
    <citation type="journal article" date="2020" name="Nature">
        <title>Giant virus diversity and host interactions through global metagenomics.</title>
        <authorList>
            <person name="Schulz F."/>
            <person name="Roux S."/>
            <person name="Paez-Espino D."/>
            <person name="Jungbluth S."/>
            <person name="Walsh D.A."/>
            <person name="Denef V.J."/>
            <person name="McMahon K.D."/>
            <person name="Konstantinidis K.T."/>
            <person name="Eloe-Fadrosh E.A."/>
            <person name="Kyrpides N.C."/>
            <person name="Woyke T."/>
        </authorList>
    </citation>
    <scope>NUCLEOTIDE SEQUENCE</scope>
    <source>
        <strain evidence="1">GVMAG-M-3300023184-18</strain>
    </source>
</reference>
<name>A0A6C0I3E5_9ZZZZ</name>
<dbReference type="AlphaFoldDB" id="A0A6C0I3E5"/>
<sequence length="184" mass="21051">MFDAAKDFVFTNSADGKTITSGGYRISKILGGTKKKQRGGRKKKEGDEEEEIENFYNEESGIPMGLLHFGPKFFVEQERVQSPRRKEDVEHNEHNVINLELVMPMPSSSPSHYNVNNVNNCGLEDAKDVVDDDLFCKLLENASLADCASYHSERKMSRKRTLNNINLKNLKVDKVYARRKTRKH</sequence>
<proteinExistence type="predicted"/>
<evidence type="ECO:0000313" key="1">
    <source>
        <dbReference type="EMBL" id="QHT87110.1"/>
    </source>
</evidence>
<organism evidence="1">
    <name type="scientific">viral metagenome</name>
    <dbReference type="NCBI Taxonomy" id="1070528"/>
    <lineage>
        <taxon>unclassified sequences</taxon>
        <taxon>metagenomes</taxon>
        <taxon>organismal metagenomes</taxon>
    </lineage>
</organism>
<accession>A0A6C0I3E5</accession>
<protein>
    <submittedName>
        <fullName evidence="1">Uncharacterized protein</fullName>
    </submittedName>
</protein>